<dbReference type="SUPFAM" id="SSF56529">
    <property type="entry name" value="FAH"/>
    <property type="match status" value="1"/>
</dbReference>
<dbReference type="GO" id="GO:0016787">
    <property type="term" value="F:hydrolase activity"/>
    <property type="evidence" value="ECO:0007669"/>
    <property type="project" value="UniProtKB-KW"/>
</dbReference>
<accession>A0A9X3ULR9</accession>
<keyword evidence="4" id="KW-1185">Reference proteome</keyword>
<keyword evidence="1" id="KW-0456">Lyase</keyword>
<dbReference type="InterPro" id="IPR011234">
    <property type="entry name" value="Fumarylacetoacetase-like_C"/>
</dbReference>
<dbReference type="Gene3D" id="3.90.850.10">
    <property type="entry name" value="Fumarylacetoacetase-like, C-terminal domain"/>
    <property type="match status" value="1"/>
</dbReference>
<dbReference type="PANTHER" id="PTHR30143">
    <property type="entry name" value="ACID HYDRATASE"/>
    <property type="match status" value="1"/>
</dbReference>
<name>A0A9X3ULR9_9HYPH</name>
<protein>
    <submittedName>
        <fullName evidence="3">Fumarylacetoacetate hydrolase family protein</fullName>
    </submittedName>
</protein>
<dbReference type="GO" id="GO:0008684">
    <property type="term" value="F:2-oxopent-4-enoate hydratase activity"/>
    <property type="evidence" value="ECO:0007669"/>
    <property type="project" value="TreeGrafter"/>
</dbReference>
<organism evidence="3 4">
    <name type="scientific">Hoeflea prorocentri</name>
    <dbReference type="NCBI Taxonomy" id="1922333"/>
    <lineage>
        <taxon>Bacteria</taxon>
        <taxon>Pseudomonadati</taxon>
        <taxon>Pseudomonadota</taxon>
        <taxon>Alphaproteobacteria</taxon>
        <taxon>Hyphomicrobiales</taxon>
        <taxon>Rhizobiaceae</taxon>
        <taxon>Hoeflea</taxon>
    </lineage>
</organism>
<keyword evidence="3" id="KW-0378">Hydrolase</keyword>
<evidence type="ECO:0000313" key="3">
    <source>
        <dbReference type="EMBL" id="MDA5400742.1"/>
    </source>
</evidence>
<evidence type="ECO:0000313" key="4">
    <source>
        <dbReference type="Proteomes" id="UP001151234"/>
    </source>
</evidence>
<dbReference type="AlphaFoldDB" id="A0A9X3ULR9"/>
<dbReference type="InterPro" id="IPR036663">
    <property type="entry name" value="Fumarylacetoacetase_C_sf"/>
</dbReference>
<evidence type="ECO:0000259" key="2">
    <source>
        <dbReference type="Pfam" id="PF01557"/>
    </source>
</evidence>
<dbReference type="RefSeq" id="WP_267992520.1">
    <property type="nucleotide sequence ID" value="NZ_JAPJZI010000001.1"/>
</dbReference>
<dbReference type="Proteomes" id="UP001151234">
    <property type="component" value="Unassembled WGS sequence"/>
</dbReference>
<dbReference type="PANTHER" id="PTHR30143:SF0">
    <property type="entry name" value="2-KETO-4-PENTENOATE HYDRATASE"/>
    <property type="match status" value="1"/>
</dbReference>
<dbReference type="EMBL" id="JAPJZI010000001">
    <property type="protein sequence ID" value="MDA5400742.1"/>
    <property type="molecule type" value="Genomic_DNA"/>
</dbReference>
<proteinExistence type="predicted"/>
<feature type="domain" description="Fumarylacetoacetase-like C-terminal" evidence="2">
    <location>
        <begin position="96"/>
        <end position="255"/>
    </location>
</feature>
<reference evidence="3" key="1">
    <citation type="submission" date="2022-11" db="EMBL/GenBank/DDBJ databases">
        <title>Draft genome sequence of Hoeflea poritis E7-10 and Hoeflea prorocentri PM5-8, separated from scleractinian coral Porites lutea and marine dinoflagellate.</title>
        <authorList>
            <person name="Zhang G."/>
            <person name="Wei Q."/>
            <person name="Cai L."/>
        </authorList>
    </citation>
    <scope>NUCLEOTIDE SEQUENCE</scope>
    <source>
        <strain evidence="3">PM5-8</strain>
    </source>
</reference>
<sequence length="256" mass="27707">MTDDAIEKIMADVVSHAAFTSYDADQTLTLEDGYRFQDALADRLVARGGRIGTAGWKIAANAPQLLERFGLEEPLSGRVFKSQVHESPANLSDTTFRQFAFEPEIAAIMKTGLSGTNISRQETASAIDRLVPAIELLDMREVDMPSVRIANVVAQNISNEGIVIGGPGIAPQDFDPDVVQTEVSVDGKVELQVTGAAPQNPIDAVAWLADHLTKRGQRLEAGQVVLCGTHCPIWYHDKPGDIVVEMTDLGEVAMRL</sequence>
<dbReference type="GO" id="GO:0005737">
    <property type="term" value="C:cytoplasm"/>
    <property type="evidence" value="ECO:0007669"/>
    <property type="project" value="TreeGrafter"/>
</dbReference>
<evidence type="ECO:0000256" key="1">
    <source>
        <dbReference type="ARBA" id="ARBA00023239"/>
    </source>
</evidence>
<comment type="caution">
    <text evidence="3">The sequence shown here is derived from an EMBL/GenBank/DDBJ whole genome shotgun (WGS) entry which is preliminary data.</text>
</comment>
<dbReference type="Pfam" id="PF01557">
    <property type="entry name" value="FAA_hydrolase"/>
    <property type="match status" value="1"/>
</dbReference>
<dbReference type="InterPro" id="IPR050772">
    <property type="entry name" value="Hydratase-Decarb/MhpD_sf"/>
</dbReference>
<gene>
    <name evidence="3" type="ORF">OQ273_19370</name>
</gene>